<dbReference type="OrthoDB" id="1711508at2759"/>
<sequence>MSGHNNMNSLIPQRHYRNSIAATATPPPSKVNATEGSSATEVTEAISGEMVLGKTALPDVKMVSKEEEHAEAANGKMGSREILTPRNLQNLKAENGETGPGTTAADTTASKKKKSPLSGDILSTSENIQDKVNAIDGLSTTKVLDTKVTNKTKLSDITKHNVDDKKGPEVVNSEIGASPTGALRAYLEGFAAADVGRTYVEQNPFGQGPIDEMNRDWKYYSRVLNSQKQYCTSQGLTIQM</sequence>
<keyword evidence="3" id="KW-1185">Reference proteome</keyword>
<protein>
    <submittedName>
        <fullName evidence="2">HAD-like domain-containing protein</fullName>
    </submittedName>
</protein>
<gene>
    <name evidence="2" type="ORF">CTI12_AA178680</name>
</gene>
<proteinExistence type="predicted"/>
<evidence type="ECO:0000256" key="1">
    <source>
        <dbReference type="SAM" id="MobiDB-lite"/>
    </source>
</evidence>
<feature type="compositionally biased region" description="Polar residues" evidence="1">
    <location>
        <begin position="31"/>
        <end position="41"/>
    </location>
</feature>
<accession>A0A2U1P931</accession>
<evidence type="ECO:0000313" key="2">
    <source>
        <dbReference type="EMBL" id="PWA82265.1"/>
    </source>
</evidence>
<feature type="compositionally biased region" description="Low complexity" evidence="1">
    <location>
        <begin position="96"/>
        <end position="108"/>
    </location>
</feature>
<dbReference type="AlphaFoldDB" id="A0A2U1P931"/>
<feature type="compositionally biased region" description="Polar residues" evidence="1">
    <location>
        <begin position="1"/>
        <end position="11"/>
    </location>
</feature>
<name>A0A2U1P931_ARTAN</name>
<comment type="caution">
    <text evidence="2">The sequence shown here is derived from an EMBL/GenBank/DDBJ whole genome shotgun (WGS) entry which is preliminary data.</text>
</comment>
<dbReference type="EMBL" id="PKPP01001490">
    <property type="protein sequence ID" value="PWA82265.1"/>
    <property type="molecule type" value="Genomic_DNA"/>
</dbReference>
<feature type="region of interest" description="Disordered" evidence="1">
    <location>
        <begin position="90"/>
        <end position="121"/>
    </location>
</feature>
<evidence type="ECO:0000313" key="3">
    <source>
        <dbReference type="Proteomes" id="UP000245207"/>
    </source>
</evidence>
<reference evidence="2 3" key="1">
    <citation type="journal article" date="2018" name="Mol. Plant">
        <title>The genome of Artemisia annua provides insight into the evolution of Asteraceae family and artemisinin biosynthesis.</title>
        <authorList>
            <person name="Shen Q."/>
            <person name="Zhang L."/>
            <person name="Liao Z."/>
            <person name="Wang S."/>
            <person name="Yan T."/>
            <person name="Shi P."/>
            <person name="Liu M."/>
            <person name="Fu X."/>
            <person name="Pan Q."/>
            <person name="Wang Y."/>
            <person name="Lv Z."/>
            <person name="Lu X."/>
            <person name="Zhang F."/>
            <person name="Jiang W."/>
            <person name="Ma Y."/>
            <person name="Chen M."/>
            <person name="Hao X."/>
            <person name="Li L."/>
            <person name="Tang Y."/>
            <person name="Lv G."/>
            <person name="Zhou Y."/>
            <person name="Sun X."/>
            <person name="Brodelius P.E."/>
            <person name="Rose J.K.C."/>
            <person name="Tang K."/>
        </authorList>
    </citation>
    <scope>NUCLEOTIDE SEQUENCE [LARGE SCALE GENOMIC DNA]</scope>
    <source>
        <strain evidence="3">cv. Huhao1</strain>
        <tissue evidence="2">Leaf</tissue>
    </source>
</reference>
<dbReference type="Proteomes" id="UP000245207">
    <property type="component" value="Unassembled WGS sequence"/>
</dbReference>
<organism evidence="2 3">
    <name type="scientific">Artemisia annua</name>
    <name type="common">Sweet wormwood</name>
    <dbReference type="NCBI Taxonomy" id="35608"/>
    <lineage>
        <taxon>Eukaryota</taxon>
        <taxon>Viridiplantae</taxon>
        <taxon>Streptophyta</taxon>
        <taxon>Embryophyta</taxon>
        <taxon>Tracheophyta</taxon>
        <taxon>Spermatophyta</taxon>
        <taxon>Magnoliopsida</taxon>
        <taxon>eudicotyledons</taxon>
        <taxon>Gunneridae</taxon>
        <taxon>Pentapetalae</taxon>
        <taxon>asterids</taxon>
        <taxon>campanulids</taxon>
        <taxon>Asterales</taxon>
        <taxon>Asteraceae</taxon>
        <taxon>Asteroideae</taxon>
        <taxon>Anthemideae</taxon>
        <taxon>Artemisiinae</taxon>
        <taxon>Artemisia</taxon>
    </lineage>
</organism>
<feature type="region of interest" description="Disordered" evidence="1">
    <location>
        <begin position="1"/>
        <end position="41"/>
    </location>
</feature>